<keyword evidence="3" id="KW-1185">Reference proteome</keyword>
<organism evidence="2 3">
    <name type="scientific">Rhizophagus irregularis</name>
    <dbReference type="NCBI Taxonomy" id="588596"/>
    <lineage>
        <taxon>Eukaryota</taxon>
        <taxon>Fungi</taxon>
        <taxon>Fungi incertae sedis</taxon>
        <taxon>Mucoromycota</taxon>
        <taxon>Glomeromycotina</taxon>
        <taxon>Glomeromycetes</taxon>
        <taxon>Glomerales</taxon>
        <taxon>Glomeraceae</taxon>
        <taxon>Rhizophagus</taxon>
    </lineage>
</organism>
<evidence type="ECO:0000313" key="3">
    <source>
        <dbReference type="Proteomes" id="UP000234323"/>
    </source>
</evidence>
<feature type="region of interest" description="Disordered" evidence="1">
    <location>
        <begin position="1"/>
        <end position="47"/>
    </location>
</feature>
<feature type="compositionally biased region" description="Basic and acidic residues" evidence="1">
    <location>
        <begin position="235"/>
        <end position="249"/>
    </location>
</feature>
<feature type="compositionally biased region" description="Basic and acidic residues" evidence="1">
    <location>
        <begin position="201"/>
        <end position="223"/>
    </location>
</feature>
<dbReference type="VEuPathDB" id="FungiDB:FUN_014136"/>
<comment type="caution">
    <text evidence="2">The sequence shown here is derived from an EMBL/GenBank/DDBJ whole genome shotgun (WGS) entry which is preliminary data.</text>
</comment>
<proteinExistence type="predicted"/>
<protein>
    <submittedName>
        <fullName evidence="2">Uncharacterized protein</fullName>
    </submittedName>
</protein>
<feature type="compositionally biased region" description="Basic and acidic residues" evidence="1">
    <location>
        <begin position="16"/>
        <end position="37"/>
    </location>
</feature>
<sequence>MTPPDRIYRELGNFASRKESLMHPSKEEASRQKKELPNDDSDSEESVISYREAQARERSRKRTPDEQAVVDMIKKWRLNEENSPDQTDTVQKKLEQHPLRKELKKDNVTPEEVVKIINEHRDAEKIKYEKYDFYSACHEEEKDKLDELKAIFEPVEMDGGRIRYHNFTIGRRVISLAEQNDIVRLYTTLNDGFEQRLKDENRYQDKKEIGDKRPIFDSPKKSETSGSSESESEAEDIKPYVLESKKGENSTKATKISTDKKKKKKKKNRNYRK</sequence>
<evidence type="ECO:0000313" key="2">
    <source>
        <dbReference type="EMBL" id="PKY62603.1"/>
    </source>
</evidence>
<name>A0A2I1HUT7_9GLOM</name>
<reference evidence="2 3" key="1">
    <citation type="submission" date="2015-10" db="EMBL/GenBank/DDBJ databases">
        <title>Genome analyses suggest a sexual origin of heterokaryosis in a supposedly ancient asexual fungus.</title>
        <authorList>
            <person name="Ropars J."/>
            <person name="Sedzielewska K."/>
            <person name="Noel J."/>
            <person name="Charron P."/>
            <person name="Farinelli L."/>
            <person name="Marton T."/>
            <person name="Kruger M."/>
            <person name="Pelin A."/>
            <person name="Brachmann A."/>
            <person name="Corradi N."/>
        </authorList>
    </citation>
    <scope>NUCLEOTIDE SEQUENCE [LARGE SCALE GENOMIC DNA]</scope>
    <source>
        <strain evidence="2 3">A4</strain>
    </source>
</reference>
<feature type="region of interest" description="Disordered" evidence="1">
    <location>
        <begin position="75"/>
        <end position="94"/>
    </location>
</feature>
<dbReference type="Proteomes" id="UP000234323">
    <property type="component" value="Unassembled WGS sequence"/>
</dbReference>
<dbReference type="VEuPathDB" id="FungiDB:RhiirA1_537155"/>
<feature type="compositionally biased region" description="Basic residues" evidence="1">
    <location>
        <begin position="260"/>
        <end position="273"/>
    </location>
</feature>
<gene>
    <name evidence="2" type="ORF">RhiirA4_489343</name>
</gene>
<feature type="region of interest" description="Disordered" evidence="1">
    <location>
        <begin position="201"/>
        <end position="273"/>
    </location>
</feature>
<dbReference type="AlphaFoldDB" id="A0A2I1HUT7"/>
<accession>A0A2I1HUT7</accession>
<evidence type="ECO:0000256" key="1">
    <source>
        <dbReference type="SAM" id="MobiDB-lite"/>
    </source>
</evidence>
<dbReference type="EMBL" id="LLXI01007488">
    <property type="protein sequence ID" value="PKY62603.1"/>
    <property type="molecule type" value="Genomic_DNA"/>
</dbReference>